<dbReference type="Proteomes" id="UP000240996">
    <property type="component" value="Unassembled WGS sequence"/>
</dbReference>
<dbReference type="InterPro" id="IPR000780">
    <property type="entry name" value="CheR_MeTrfase"/>
</dbReference>
<dbReference type="CDD" id="cd02440">
    <property type="entry name" value="AdoMet_MTases"/>
    <property type="match status" value="1"/>
</dbReference>
<dbReference type="EMBL" id="PZZN01000002">
    <property type="protein sequence ID" value="PTM46110.1"/>
    <property type="molecule type" value="Genomic_DNA"/>
</dbReference>
<dbReference type="Gene3D" id="3.40.50.150">
    <property type="entry name" value="Vaccinia Virus protein VP39"/>
    <property type="match status" value="1"/>
</dbReference>
<dbReference type="GO" id="GO:0008757">
    <property type="term" value="F:S-adenosylmethionine-dependent methyltransferase activity"/>
    <property type="evidence" value="ECO:0007669"/>
    <property type="project" value="InterPro"/>
</dbReference>
<evidence type="ECO:0000313" key="4">
    <source>
        <dbReference type="Proteomes" id="UP000240996"/>
    </source>
</evidence>
<feature type="domain" description="CheR-type methyltransferase" evidence="2">
    <location>
        <begin position="18"/>
        <end position="277"/>
    </location>
</feature>
<dbReference type="PANTHER" id="PTHR24422:SF21">
    <property type="entry name" value="CHEMOTAXIS PROTEIN METHYLTRANSFERASE 1"/>
    <property type="match status" value="1"/>
</dbReference>
<dbReference type="PANTHER" id="PTHR24422">
    <property type="entry name" value="CHEMOTAXIS PROTEIN METHYLTRANSFERASE"/>
    <property type="match status" value="1"/>
</dbReference>
<feature type="compositionally biased region" description="Low complexity" evidence="1">
    <location>
        <begin position="13"/>
        <end position="24"/>
    </location>
</feature>
<evidence type="ECO:0000256" key="1">
    <source>
        <dbReference type="SAM" id="MobiDB-lite"/>
    </source>
</evidence>
<keyword evidence="4" id="KW-1185">Reference proteome</keyword>
<dbReference type="GO" id="GO:0032259">
    <property type="term" value="P:methylation"/>
    <property type="evidence" value="ECO:0007669"/>
    <property type="project" value="UniProtKB-KW"/>
</dbReference>
<reference evidence="3 4" key="1">
    <citation type="submission" date="2018-04" db="EMBL/GenBank/DDBJ databases">
        <title>Genomic Encyclopedia of Type Strains, Phase III (KMG-III): the genomes of soil and plant-associated and newly described type strains.</title>
        <authorList>
            <person name="Whitman W."/>
        </authorList>
    </citation>
    <scope>NUCLEOTIDE SEQUENCE [LARGE SCALE GENOMIC DNA]</scope>
    <source>
        <strain evidence="3 4">NW12</strain>
    </source>
</reference>
<keyword evidence="3" id="KW-0808">Transferase</keyword>
<dbReference type="PRINTS" id="PR00996">
    <property type="entry name" value="CHERMTFRASE"/>
</dbReference>
<feature type="region of interest" description="Disordered" evidence="1">
    <location>
        <begin position="1"/>
        <end position="24"/>
    </location>
</feature>
<dbReference type="PROSITE" id="PS50123">
    <property type="entry name" value="CHER"/>
    <property type="match status" value="1"/>
</dbReference>
<organism evidence="3 4">
    <name type="scientific">Sphingomonas aerolata</name>
    <dbReference type="NCBI Taxonomy" id="185951"/>
    <lineage>
        <taxon>Bacteria</taxon>
        <taxon>Pseudomonadati</taxon>
        <taxon>Pseudomonadota</taxon>
        <taxon>Alphaproteobacteria</taxon>
        <taxon>Sphingomonadales</taxon>
        <taxon>Sphingomonadaceae</taxon>
        <taxon>Sphingomonas</taxon>
    </lineage>
</organism>
<dbReference type="InterPro" id="IPR022642">
    <property type="entry name" value="CheR_C"/>
</dbReference>
<keyword evidence="3" id="KW-0489">Methyltransferase</keyword>
<dbReference type="SMART" id="SM00138">
    <property type="entry name" value="MeTrc"/>
    <property type="match status" value="1"/>
</dbReference>
<dbReference type="InterPro" id="IPR050903">
    <property type="entry name" value="Bact_Chemotaxis_MeTrfase"/>
</dbReference>
<dbReference type="AlphaFoldDB" id="A0A2T4YRI5"/>
<evidence type="ECO:0000259" key="2">
    <source>
        <dbReference type="PROSITE" id="PS50123"/>
    </source>
</evidence>
<protein>
    <submittedName>
        <fullName evidence="3">Chemotaxis protein methyltransferase CheR</fullName>
    </submittedName>
</protein>
<comment type="caution">
    <text evidence="3">The sequence shown here is derived from an EMBL/GenBank/DDBJ whole genome shotgun (WGS) entry which is preliminary data.</text>
</comment>
<name>A0A2T4YRI5_9SPHN</name>
<sequence length="303" mass="32925">MMGASALRGRSMPTTAPSSSPAPAASQATIDVLTALLEARTGQQIAAYRSWRLDTALKPLLRERQLGSLDELVAQLLAGKDREIGEHIVDALLNQETSFYRDAQVFEHLVAAIADAETAGHRIRIWCAGCSTGQEPLSLAMLFAERHETTGAPVPDIVATDVSGAAIARARSGRFTQFEIQRGLPIRRMMRWFDGVGADWVAKPELVKLVTFRRVNLVSDAAPAGRFDLVLCRNVLLYLTAETKLRVFSTIARALRPGGLFVMGAGETVSGQTPLFEPSQRYRGFYETPSSSTGDPRLRAPGS</sequence>
<accession>A0A2T4YRI5</accession>
<proteinExistence type="predicted"/>
<dbReference type="Pfam" id="PF01739">
    <property type="entry name" value="CheR"/>
    <property type="match status" value="1"/>
</dbReference>
<dbReference type="SUPFAM" id="SSF47757">
    <property type="entry name" value="Chemotaxis receptor methyltransferase CheR, N-terminal domain"/>
    <property type="match status" value="1"/>
</dbReference>
<dbReference type="InterPro" id="IPR029063">
    <property type="entry name" value="SAM-dependent_MTases_sf"/>
</dbReference>
<dbReference type="SUPFAM" id="SSF53335">
    <property type="entry name" value="S-adenosyl-L-methionine-dependent methyltransferases"/>
    <property type="match status" value="1"/>
</dbReference>
<evidence type="ECO:0000313" key="3">
    <source>
        <dbReference type="EMBL" id="PTM46110.1"/>
    </source>
</evidence>
<gene>
    <name evidence="3" type="ORF">C8J24_2349</name>
</gene>